<gene>
    <name evidence="1" type="ORF">L3081_25225</name>
</gene>
<dbReference type="Proteomes" id="UP001139646">
    <property type="component" value="Unassembled WGS sequence"/>
</dbReference>
<organism evidence="1 2">
    <name type="scientific">Colwellia maritima</name>
    <dbReference type="NCBI Taxonomy" id="2912588"/>
    <lineage>
        <taxon>Bacteria</taxon>
        <taxon>Pseudomonadati</taxon>
        <taxon>Pseudomonadota</taxon>
        <taxon>Gammaproteobacteria</taxon>
        <taxon>Alteromonadales</taxon>
        <taxon>Colwelliaceae</taxon>
        <taxon>Colwellia</taxon>
    </lineage>
</organism>
<reference evidence="1" key="1">
    <citation type="submission" date="2022-01" db="EMBL/GenBank/DDBJ databases">
        <title>Colwellia maritima, isolated from seawater.</title>
        <authorList>
            <person name="Kristyanto S."/>
            <person name="Jung J."/>
            <person name="Jeon C.O."/>
        </authorList>
    </citation>
    <scope>NUCLEOTIDE SEQUENCE</scope>
    <source>
        <strain evidence="1">MSW7</strain>
    </source>
</reference>
<dbReference type="RefSeq" id="WP_242289336.1">
    <property type="nucleotide sequence ID" value="NZ_JAKKSL010000007.1"/>
</dbReference>
<sequence>MLPNKDDTPKVISVDFDDGNDPIFTWVEQNRKELLTHLESGPKQLHWLINHFNQEQNLSEMDDIYDLFTTSFDEQKLIEDITVRVNSDSQHSLTLVNGSKILLSEVMLSIRNMI</sequence>
<name>A0ABS9X7E2_9GAMM</name>
<keyword evidence="2" id="KW-1185">Reference proteome</keyword>
<comment type="caution">
    <text evidence="1">The sequence shown here is derived from an EMBL/GenBank/DDBJ whole genome shotgun (WGS) entry which is preliminary data.</text>
</comment>
<protein>
    <submittedName>
        <fullName evidence="1">Uncharacterized protein</fullName>
    </submittedName>
</protein>
<dbReference type="EMBL" id="JAKKSL010000007">
    <property type="protein sequence ID" value="MCI2286124.1"/>
    <property type="molecule type" value="Genomic_DNA"/>
</dbReference>
<accession>A0ABS9X7E2</accession>
<evidence type="ECO:0000313" key="1">
    <source>
        <dbReference type="EMBL" id="MCI2286124.1"/>
    </source>
</evidence>
<evidence type="ECO:0000313" key="2">
    <source>
        <dbReference type="Proteomes" id="UP001139646"/>
    </source>
</evidence>
<proteinExistence type="predicted"/>